<proteinExistence type="predicted"/>
<dbReference type="AlphaFoldDB" id="A0A819WDP9"/>
<evidence type="ECO:0000313" key="2">
    <source>
        <dbReference type="Proteomes" id="UP000663881"/>
    </source>
</evidence>
<protein>
    <submittedName>
        <fullName evidence="1">Uncharacterized protein</fullName>
    </submittedName>
</protein>
<dbReference type="EMBL" id="CAJOAY010005948">
    <property type="protein sequence ID" value="CAF4125073.1"/>
    <property type="molecule type" value="Genomic_DNA"/>
</dbReference>
<sequence>YAKAHSFYGRAVQIAQQALPSNHPTIQQWRKNLENIKKKL</sequence>
<name>A0A819WDP9_9BILA</name>
<reference evidence="1" key="1">
    <citation type="submission" date="2021-02" db="EMBL/GenBank/DDBJ databases">
        <authorList>
            <person name="Nowell W R."/>
        </authorList>
    </citation>
    <scope>NUCLEOTIDE SEQUENCE</scope>
</reference>
<gene>
    <name evidence="1" type="ORF">OKA104_LOCUS36948</name>
</gene>
<dbReference type="Proteomes" id="UP000663881">
    <property type="component" value="Unassembled WGS sequence"/>
</dbReference>
<accession>A0A819WDP9</accession>
<organism evidence="1 2">
    <name type="scientific">Adineta steineri</name>
    <dbReference type="NCBI Taxonomy" id="433720"/>
    <lineage>
        <taxon>Eukaryota</taxon>
        <taxon>Metazoa</taxon>
        <taxon>Spiralia</taxon>
        <taxon>Gnathifera</taxon>
        <taxon>Rotifera</taxon>
        <taxon>Eurotatoria</taxon>
        <taxon>Bdelloidea</taxon>
        <taxon>Adinetida</taxon>
        <taxon>Adinetidae</taxon>
        <taxon>Adineta</taxon>
    </lineage>
</organism>
<feature type="non-terminal residue" evidence="1">
    <location>
        <position position="1"/>
    </location>
</feature>
<evidence type="ECO:0000313" key="1">
    <source>
        <dbReference type="EMBL" id="CAF4125073.1"/>
    </source>
</evidence>
<comment type="caution">
    <text evidence="1">The sequence shown here is derived from an EMBL/GenBank/DDBJ whole genome shotgun (WGS) entry which is preliminary data.</text>
</comment>